<evidence type="ECO:0008006" key="4">
    <source>
        <dbReference type="Google" id="ProtNLM"/>
    </source>
</evidence>
<feature type="transmembrane region" description="Helical" evidence="1">
    <location>
        <begin position="6"/>
        <end position="28"/>
    </location>
</feature>
<dbReference type="AlphaFoldDB" id="A0A7T4QZL9"/>
<dbReference type="KEGG" id="snan:I6N98_15175"/>
<evidence type="ECO:0000256" key="1">
    <source>
        <dbReference type="SAM" id="Phobius"/>
    </source>
</evidence>
<accession>A0A7T4QZL9</accession>
<keyword evidence="1" id="KW-0812">Transmembrane</keyword>
<keyword evidence="3" id="KW-1185">Reference proteome</keyword>
<dbReference type="EMBL" id="CP066167">
    <property type="protein sequence ID" value="QQD17671.1"/>
    <property type="molecule type" value="Genomic_DNA"/>
</dbReference>
<reference evidence="2 3" key="1">
    <citation type="submission" date="2020-12" db="EMBL/GenBank/DDBJ databases">
        <authorList>
            <person name="Shan Y."/>
        </authorList>
    </citation>
    <scope>NUCLEOTIDE SEQUENCE [LARGE SCALE GENOMIC DNA]</scope>
    <source>
        <strain evidence="3">csc3.9</strain>
    </source>
</reference>
<sequence length="125" mass="14009">MARPQAWLYLALGAALLLALWFGVRYLGDLDSSASGPRRHHLELSLHDGVHRGATVFRVNQGDEVALTINSDREEALHLHGYEKHIVVEAGTPTTLRFDATLSGRHRIELHRNDSTLCFLDVYPN</sequence>
<dbReference type="RefSeq" id="WP_198569170.1">
    <property type="nucleotide sequence ID" value="NZ_CP066167.1"/>
</dbReference>
<proteinExistence type="predicted"/>
<dbReference type="Proteomes" id="UP000596063">
    <property type="component" value="Chromosome"/>
</dbReference>
<evidence type="ECO:0000313" key="2">
    <source>
        <dbReference type="EMBL" id="QQD17671.1"/>
    </source>
</evidence>
<keyword evidence="1" id="KW-0472">Membrane</keyword>
<gene>
    <name evidence="2" type="ORF">I6N98_15175</name>
</gene>
<evidence type="ECO:0000313" key="3">
    <source>
        <dbReference type="Proteomes" id="UP000596063"/>
    </source>
</evidence>
<name>A0A7T4QZL9_9GAMM</name>
<organism evidence="2 3">
    <name type="scientific">Spongiibacter nanhainus</name>
    <dbReference type="NCBI Taxonomy" id="2794344"/>
    <lineage>
        <taxon>Bacteria</taxon>
        <taxon>Pseudomonadati</taxon>
        <taxon>Pseudomonadota</taxon>
        <taxon>Gammaproteobacteria</taxon>
        <taxon>Cellvibrionales</taxon>
        <taxon>Spongiibacteraceae</taxon>
        <taxon>Spongiibacter</taxon>
    </lineage>
</organism>
<keyword evidence="1" id="KW-1133">Transmembrane helix</keyword>
<protein>
    <recommendedName>
        <fullName evidence="4">EfeO-type cupredoxin-like domain-containing protein</fullName>
    </recommendedName>
</protein>